<evidence type="ECO:0000313" key="1">
    <source>
        <dbReference type="EMBL" id="EML7083220.1"/>
    </source>
</evidence>
<gene>
    <name evidence="1" type="ORF">RYF40_003703</name>
</gene>
<protein>
    <submittedName>
        <fullName evidence="1">Membrane lipoprotein lipid attachment site-containing protein</fullName>
    </submittedName>
</protein>
<proteinExistence type="predicted"/>
<dbReference type="PROSITE" id="PS51257">
    <property type="entry name" value="PROKAR_LIPOPROTEIN"/>
    <property type="match status" value="1"/>
</dbReference>
<accession>A0AAI9GQM0</accession>
<dbReference type="RefSeq" id="WP_101836836.1">
    <property type="nucleotide sequence ID" value="NZ_CABGIA010000004.1"/>
</dbReference>
<organism evidence="1">
    <name type="scientific">Klebsiella oxytoca</name>
    <dbReference type="NCBI Taxonomy" id="571"/>
    <lineage>
        <taxon>Bacteria</taxon>
        <taxon>Pseudomonadati</taxon>
        <taxon>Pseudomonadota</taxon>
        <taxon>Gammaproteobacteria</taxon>
        <taxon>Enterobacterales</taxon>
        <taxon>Enterobacteriaceae</taxon>
        <taxon>Klebsiella/Raoultella group</taxon>
        <taxon>Klebsiella</taxon>
    </lineage>
</organism>
<comment type="caution">
    <text evidence="1">The sequence shown here is derived from an EMBL/GenBank/DDBJ whole genome shotgun (WGS) entry which is preliminary data.</text>
</comment>
<keyword evidence="1" id="KW-0449">Lipoprotein</keyword>
<dbReference type="EMBL" id="ABNOCX020000007">
    <property type="protein sequence ID" value="EML7083220.1"/>
    <property type="molecule type" value="Genomic_DNA"/>
</dbReference>
<reference evidence="1" key="1">
    <citation type="submission" date="2024-02" db="EMBL/GenBank/DDBJ databases">
        <authorList>
            <consortium name="Clinical and Environmental Microbiology Branch: Whole genome sequencing antimicrobial resistance pathogens in the healthcare setting"/>
        </authorList>
    </citation>
    <scope>NUCLEOTIDE SEQUENCE</scope>
    <source>
        <strain evidence="1">2023BB-00086</strain>
    </source>
</reference>
<sequence length="124" mass="13776">MKKLIVLALSILVLAGCKPGDEKATEIAQREISSVMKDPESVKFRNVKYIKGNDDNDYVNGTVCGEYNAKNGYGAYTGYKPFLINLSMKSKGFFSKGVEYSVSLKNIYNDPSPGEINYYMKTCS</sequence>
<dbReference type="AlphaFoldDB" id="A0AAI9GQM0"/>
<name>A0AAI9GQM0_KLEOX</name>